<reference evidence="2 3" key="1">
    <citation type="journal article" date="2021" name="Int. J. Syst. Evol. Microbiol.">
        <title>Reticulibacter mediterranei gen. nov., sp. nov., within the new family Reticulibacteraceae fam. nov., and Ktedonospora formicarum gen. nov., sp. nov., Ktedonobacter robiniae sp. nov., Dictyobacter formicarum sp. nov. and Dictyobacter arantiisoli sp. nov., belonging to the class Ktedonobacteria.</title>
        <authorList>
            <person name="Yabe S."/>
            <person name="Zheng Y."/>
            <person name="Wang C.M."/>
            <person name="Sakai Y."/>
            <person name="Abe K."/>
            <person name="Yokota A."/>
            <person name="Donadio S."/>
            <person name="Cavaletti L."/>
            <person name="Monciardini P."/>
        </authorList>
    </citation>
    <scope>NUCLEOTIDE SEQUENCE [LARGE SCALE GENOMIC DNA]</scope>
    <source>
        <strain evidence="2 3">SOSP1-30</strain>
    </source>
</reference>
<accession>A0ABQ3UXY8</accession>
<gene>
    <name evidence="2" type="ORF">KSB_56500</name>
</gene>
<dbReference type="SUPFAM" id="SSF54593">
    <property type="entry name" value="Glyoxalase/Bleomycin resistance protein/Dihydroxybiphenyl dioxygenase"/>
    <property type="match status" value="2"/>
</dbReference>
<name>A0ABQ3UXY8_9CHLR</name>
<dbReference type="PROSITE" id="PS51819">
    <property type="entry name" value="VOC"/>
    <property type="match status" value="2"/>
</dbReference>
<organism evidence="2 3">
    <name type="scientific">Ktedonobacter robiniae</name>
    <dbReference type="NCBI Taxonomy" id="2778365"/>
    <lineage>
        <taxon>Bacteria</taxon>
        <taxon>Bacillati</taxon>
        <taxon>Chloroflexota</taxon>
        <taxon>Ktedonobacteria</taxon>
        <taxon>Ktedonobacterales</taxon>
        <taxon>Ktedonobacteraceae</taxon>
        <taxon>Ktedonobacter</taxon>
    </lineage>
</organism>
<protein>
    <submittedName>
        <fullName evidence="2">Glyoxalase</fullName>
    </submittedName>
</protein>
<dbReference type="Gene3D" id="3.10.180.10">
    <property type="entry name" value="2,3-Dihydroxybiphenyl 1,2-Dioxygenase, domain 1"/>
    <property type="match status" value="2"/>
</dbReference>
<proteinExistence type="predicted"/>
<dbReference type="InterPro" id="IPR004360">
    <property type="entry name" value="Glyas_Fos-R_dOase_dom"/>
</dbReference>
<evidence type="ECO:0000259" key="1">
    <source>
        <dbReference type="PROSITE" id="PS51819"/>
    </source>
</evidence>
<evidence type="ECO:0000313" key="3">
    <source>
        <dbReference type="Proteomes" id="UP000654345"/>
    </source>
</evidence>
<feature type="domain" description="VOC" evidence="1">
    <location>
        <begin position="171"/>
        <end position="286"/>
    </location>
</feature>
<keyword evidence="3" id="KW-1185">Reference proteome</keyword>
<dbReference type="Proteomes" id="UP000654345">
    <property type="component" value="Unassembled WGS sequence"/>
</dbReference>
<dbReference type="PANTHER" id="PTHR43279:SF1">
    <property type="entry name" value="CATECHOL-2,3-DIOXYGENASE"/>
    <property type="match status" value="1"/>
</dbReference>
<evidence type="ECO:0000313" key="2">
    <source>
        <dbReference type="EMBL" id="GHO57175.1"/>
    </source>
</evidence>
<dbReference type="Pfam" id="PF00903">
    <property type="entry name" value="Glyoxalase"/>
    <property type="match status" value="2"/>
</dbReference>
<dbReference type="EMBL" id="BNJG01000002">
    <property type="protein sequence ID" value="GHO57175.1"/>
    <property type="molecule type" value="Genomic_DNA"/>
</dbReference>
<dbReference type="PANTHER" id="PTHR43279">
    <property type="entry name" value="CATECHOL-2,3-DIOXYGENASE"/>
    <property type="match status" value="1"/>
</dbReference>
<sequence length="299" mass="33046">MEKLTLSPETHTGLVTIAVSSLDRSLEYYQQSLGFQVLEQSAQSALLGAGDTALLALVEQEQAQPQPPHTTGLYHFAILVPSREDLAYVVLHLAQSRTPVEGMADHLVSEAFYLSDPDGNGIEIYRDRPRSEWPMKENEVQMANAPIDVDALLAEAQSQNRPWNGLPAGTRLGHMHLRVADIQKAEEFYHDLLGFDIMQSWRGALFVSAGGYHHHIGLNTWESQGAPPPPSNAVGLRFYTLQLPNDTELERIYERLQTTSYLVERNDAHTLALRDPFGNGLLVTSSPITTLAAVQAGLQ</sequence>
<feature type="domain" description="VOC" evidence="1">
    <location>
        <begin position="11"/>
        <end position="127"/>
    </location>
</feature>
<dbReference type="CDD" id="cd16359">
    <property type="entry name" value="VOC_BsCatE_like_C"/>
    <property type="match status" value="1"/>
</dbReference>
<comment type="caution">
    <text evidence="2">The sequence shown here is derived from an EMBL/GenBank/DDBJ whole genome shotgun (WGS) entry which is preliminary data.</text>
</comment>
<dbReference type="InterPro" id="IPR037523">
    <property type="entry name" value="VOC_core"/>
</dbReference>
<dbReference type="InterPro" id="IPR029068">
    <property type="entry name" value="Glyas_Bleomycin-R_OHBP_Dase"/>
</dbReference>
<dbReference type="RefSeq" id="WP_201373597.1">
    <property type="nucleotide sequence ID" value="NZ_BNJG01000002.1"/>
</dbReference>